<keyword evidence="2" id="KW-1185">Reference proteome</keyword>
<gene>
    <name evidence="1" type="ORF">ACFSR1_12540</name>
</gene>
<organism evidence="1 2">
    <name type="scientific">Aquimarina rubra</name>
    <dbReference type="NCBI Taxonomy" id="1920033"/>
    <lineage>
        <taxon>Bacteria</taxon>
        <taxon>Pseudomonadati</taxon>
        <taxon>Bacteroidota</taxon>
        <taxon>Flavobacteriia</taxon>
        <taxon>Flavobacteriales</taxon>
        <taxon>Flavobacteriaceae</taxon>
        <taxon>Aquimarina</taxon>
    </lineage>
</organism>
<evidence type="ECO:0008006" key="3">
    <source>
        <dbReference type="Google" id="ProtNLM"/>
    </source>
</evidence>
<sequence>MKKLMFVAVFGMALGFTSCGSDDVVDFVCDAVIEELRADVDTAFAAWQNEETPSTCADLKGAIEAFRASECGSADAYSEQFNALPDDCSTIGR</sequence>
<dbReference type="PROSITE" id="PS51257">
    <property type="entry name" value="PROKAR_LIPOPROTEIN"/>
    <property type="match status" value="1"/>
</dbReference>
<dbReference type="RefSeq" id="WP_378292968.1">
    <property type="nucleotide sequence ID" value="NZ_JBHULE010000019.1"/>
</dbReference>
<accession>A0ABW5LG05</accession>
<evidence type="ECO:0000313" key="2">
    <source>
        <dbReference type="Proteomes" id="UP001597319"/>
    </source>
</evidence>
<protein>
    <recommendedName>
        <fullName evidence="3">Lipoprotein</fullName>
    </recommendedName>
</protein>
<proteinExistence type="predicted"/>
<name>A0ABW5LG05_9FLAO</name>
<dbReference type="Proteomes" id="UP001597319">
    <property type="component" value="Unassembled WGS sequence"/>
</dbReference>
<evidence type="ECO:0000313" key="1">
    <source>
        <dbReference type="EMBL" id="MFD2563499.1"/>
    </source>
</evidence>
<dbReference type="EMBL" id="JBHULE010000019">
    <property type="protein sequence ID" value="MFD2563499.1"/>
    <property type="molecule type" value="Genomic_DNA"/>
</dbReference>
<reference evidence="2" key="1">
    <citation type="journal article" date="2019" name="Int. J. Syst. Evol. Microbiol.">
        <title>The Global Catalogue of Microorganisms (GCM) 10K type strain sequencing project: providing services to taxonomists for standard genome sequencing and annotation.</title>
        <authorList>
            <consortium name="The Broad Institute Genomics Platform"/>
            <consortium name="The Broad Institute Genome Sequencing Center for Infectious Disease"/>
            <person name="Wu L."/>
            <person name="Ma J."/>
        </authorList>
    </citation>
    <scope>NUCLEOTIDE SEQUENCE [LARGE SCALE GENOMIC DNA]</scope>
    <source>
        <strain evidence="2">KCTC 52274</strain>
    </source>
</reference>
<comment type="caution">
    <text evidence="1">The sequence shown here is derived from an EMBL/GenBank/DDBJ whole genome shotgun (WGS) entry which is preliminary data.</text>
</comment>